<dbReference type="EC" id="3.1.3.18" evidence="6 13"/>
<dbReference type="GO" id="GO:0006281">
    <property type="term" value="P:DNA repair"/>
    <property type="evidence" value="ECO:0007669"/>
    <property type="project" value="TreeGrafter"/>
</dbReference>
<keyword evidence="10 13" id="KW-0460">Magnesium</keyword>
<dbReference type="InterPro" id="IPR041492">
    <property type="entry name" value="HAD_2"/>
</dbReference>
<dbReference type="GO" id="GO:0046872">
    <property type="term" value="F:metal ion binding"/>
    <property type="evidence" value="ECO:0007669"/>
    <property type="project" value="UniProtKB-KW"/>
</dbReference>
<keyword evidence="11 13" id="KW-0119">Carbohydrate metabolism</keyword>
<feature type="active site" description="Nucleophile" evidence="13">
    <location>
        <position position="17"/>
    </location>
</feature>
<keyword evidence="9 13" id="KW-0378">Hydrolase</keyword>
<dbReference type="GO" id="GO:0046295">
    <property type="term" value="P:glycolate biosynthetic process"/>
    <property type="evidence" value="ECO:0007669"/>
    <property type="project" value="UniProtKB-UniRule"/>
</dbReference>
<dbReference type="PANTHER" id="PTHR43434">
    <property type="entry name" value="PHOSPHOGLYCOLATE PHOSPHATASE"/>
    <property type="match status" value="1"/>
</dbReference>
<dbReference type="Pfam" id="PF13419">
    <property type="entry name" value="HAD_2"/>
    <property type="match status" value="1"/>
</dbReference>
<dbReference type="HAMAP" id="MF_00495">
    <property type="entry name" value="GPH_hydrolase_bact"/>
    <property type="match status" value="1"/>
</dbReference>
<evidence type="ECO:0000256" key="12">
    <source>
        <dbReference type="ARBA" id="ARBA00059247"/>
    </source>
</evidence>
<dbReference type="SUPFAM" id="SSF56784">
    <property type="entry name" value="HAD-like"/>
    <property type="match status" value="1"/>
</dbReference>
<organism evidence="14 15">
    <name type="scientific">Tepidimonas taiwanensis</name>
    <dbReference type="NCBI Taxonomy" id="307486"/>
    <lineage>
        <taxon>Bacteria</taxon>
        <taxon>Pseudomonadati</taxon>
        <taxon>Pseudomonadota</taxon>
        <taxon>Betaproteobacteria</taxon>
        <taxon>Burkholderiales</taxon>
        <taxon>Tepidimonas</taxon>
    </lineage>
</organism>
<evidence type="ECO:0000256" key="8">
    <source>
        <dbReference type="ARBA" id="ARBA00022723"/>
    </source>
</evidence>
<dbReference type="PRINTS" id="PR00413">
    <property type="entry name" value="HADHALOGNASE"/>
</dbReference>
<dbReference type="STRING" id="307486.GCA_000807215_01414"/>
<evidence type="ECO:0000256" key="1">
    <source>
        <dbReference type="ARBA" id="ARBA00000830"/>
    </source>
</evidence>
<dbReference type="AlphaFoldDB" id="A0A554X8M3"/>
<feature type="binding site" evidence="13">
    <location>
        <position position="17"/>
    </location>
    <ligand>
        <name>Mg(2+)</name>
        <dbReference type="ChEBI" id="CHEBI:18420"/>
    </ligand>
</feature>
<keyword evidence="7" id="KW-0113">Calvin cycle</keyword>
<feature type="binding site" evidence="13">
    <location>
        <position position="19"/>
    </location>
    <ligand>
        <name>Mg(2+)</name>
        <dbReference type="ChEBI" id="CHEBI:18420"/>
    </ligand>
</feature>
<dbReference type="UniPathway" id="UPA00865">
    <property type="reaction ID" value="UER00834"/>
</dbReference>
<dbReference type="Gene3D" id="3.40.50.1000">
    <property type="entry name" value="HAD superfamily/HAD-like"/>
    <property type="match status" value="1"/>
</dbReference>
<dbReference type="SFLD" id="SFLDG01129">
    <property type="entry name" value="C1.5:_HAD__Beta-PGM__Phosphata"/>
    <property type="match status" value="1"/>
</dbReference>
<evidence type="ECO:0000313" key="15">
    <source>
        <dbReference type="Proteomes" id="UP000317763"/>
    </source>
</evidence>
<dbReference type="InterPro" id="IPR023214">
    <property type="entry name" value="HAD_sf"/>
</dbReference>
<comment type="subunit">
    <text evidence="5">Homotrimer.</text>
</comment>
<dbReference type="InterPro" id="IPR023198">
    <property type="entry name" value="PGP-like_dom2"/>
</dbReference>
<dbReference type="FunFam" id="3.40.50.1000:FF:000022">
    <property type="entry name" value="Phosphoglycolate phosphatase"/>
    <property type="match status" value="1"/>
</dbReference>
<keyword evidence="8 13" id="KW-0479">Metal-binding</keyword>
<dbReference type="NCBIfam" id="TIGR01509">
    <property type="entry name" value="HAD-SF-IA-v3"/>
    <property type="match status" value="1"/>
</dbReference>
<dbReference type="GO" id="GO:0008967">
    <property type="term" value="F:phosphoglycolate phosphatase activity"/>
    <property type="evidence" value="ECO:0007669"/>
    <property type="project" value="UniProtKB-UniRule"/>
</dbReference>
<dbReference type="PANTHER" id="PTHR43434:SF1">
    <property type="entry name" value="PHOSPHOGLYCOLATE PHOSPHATASE"/>
    <property type="match status" value="1"/>
</dbReference>
<gene>
    <name evidence="14" type="primary">gph_2</name>
    <name evidence="14" type="ORF">Ttaiw_01290</name>
</gene>
<dbReference type="Proteomes" id="UP000317763">
    <property type="component" value="Unassembled WGS sequence"/>
</dbReference>
<dbReference type="OrthoDB" id="9807630at2"/>
<comment type="function">
    <text evidence="12 13">Specifically catalyzes the dephosphorylation of 2-phosphoglycolate. Is involved in the dissimilation of the intracellular 2-phosphoglycolate formed during the DNA repair of 3'-phosphoglycolate ends, a major class of DNA lesions induced by oxidative stress.</text>
</comment>
<comment type="cofactor">
    <cofactor evidence="2 13">
        <name>Mg(2+)</name>
        <dbReference type="ChEBI" id="CHEBI:18420"/>
    </cofactor>
</comment>
<accession>A0A554X8M3</accession>
<evidence type="ECO:0000256" key="2">
    <source>
        <dbReference type="ARBA" id="ARBA00001946"/>
    </source>
</evidence>
<evidence type="ECO:0000256" key="11">
    <source>
        <dbReference type="ARBA" id="ARBA00023277"/>
    </source>
</evidence>
<comment type="caution">
    <text evidence="14">The sequence shown here is derived from an EMBL/GenBank/DDBJ whole genome shotgun (WGS) entry which is preliminary data.</text>
</comment>
<dbReference type="InterPro" id="IPR006439">
    <property type="entry name" value="HAD-SF_hydro_IA"/>
</dbReference>
<protein>
    <recommendedName>
        <fullName evidence="6 13">Phosphoglycolate phosphatase</fullName>
        <shortName evidence="13">PGP</shortName>
        <shortName evidence="13">PGPase</shortName>
        <ecNumber evidence="6 13">3.1.3.18</ecNumber>
    </recommendedName>
</protein>
<dbReference type="SFLD" id="SFLDS00003">
    <property type="entry name" value="Haloacid_Dehalogenase"/>
    <property type="match status" value="1"/>
</dbReference>
<evidence type="ECO:0000256" key="9">
    <source>
        <dbReference type="ARBA" id="ARBA00022801"/>
    </source>
</evidence>
<proteinExistence type="inferred from homology"/>
<comment type="pathway">
    <text evidence="3 13">Organic acid metabolism; glycolate biosynthesis; glycolate from 2-phosphoglycolate: step 1/1.</text>
</comment>
<feature type="binding site" evidence="13">
    <location>
        <position position="184"/>
    </location>
    <ligand>
        <name>Mg(2+)</name>
        <dbReference type="ChEBI" id="CHEBI:18420"/>
    </ligand>
</feature>
<dbReference type="GO" id="GO:0005829">
    <property type="term" value="C:cytosol"/>
    <property type="evidence" value="ECO:0007669"/>
    <property type="project" value="TreeGrafter"/>
</dbReference>
<dbReference type="Gene3D" id="1.10.150.240">
    <property type="entry name" value="Putative phosphatase, domain 2"/>
    <property type="match status" value="1"/>
</dbReference>
<comment type="similarity">
    <text evidence="4 13">Belongs to the HAD-like hydrolase superfamily. CbbY/CbbZ/Gph/YieH family.</text>
</comment>
<dbReference type="RefSeq" id="WP_058616685.1">
    <property type="nucleotide sequence ID" value="NZ_CP083911.1"/>
</dbReference>
<reference evidence="14 15" key="1">
    <citation type="submission" date="2019-07" db="EMBL/GenBank/DDBJ databases">
        <title>Tepidimonas taiwanensis I1-1 draft genome.</title>
        <authorList>
            <person name="Da Costa M.S."/>
            <person name="Froufe H.J.C."/>
            <person name="Egas C."/>
            <person name="Albuquerque L."/>
        </authorList>
    </citation>
    <scope>NUCLEOTIDE SEQUENCE [LARGE SCALE GENOMIC DNA]</scope>
    <source>
        <strain evidence="14 15">I1-1</strain>
    </source>
</reference>
<evidence type="ECO:0000256" key="6">
    <source>
        <dbReference type="ARBA" id="ARBA00013078"/>
    </source>
</evidence>
<dbReference type="NCBIfam" id="TIGR01549">
    <property type="entry name" value="HAD-SF-IA-v1"/>
    <property type="match status" value="1"/>
</dbReference>
<evidence type="ECO:0000256" key="7">
    <source>
        <dbReference type="ARBA" id="ARBA00022567"/>
    </source>
</evidence>
<evidence type="ECO:0000256" key="5">
    <source>
        <dbReference type="ARBA" id="ARBA00011233"/>
    </source>
</evidence>
<name>A0A554X8M3_9BURK</name>
<dbReference type="EMBL" id="VJOM01000011">
    <property type="protein sequence ID" value="TSE32179.1"/>
    <property type="molecule type" value="Genomic_DNA"/>
</dbReference>
<keyword evidence="15" id="KW-1185">Reference proteome</keyword>
<evidence type="ECO:0000256" key="4">
    <source>
        <dbReference type="ARBA" id="ARBA00006171"/>
    </source>
</evidence>
<dbReference type="NCBIfam" id="TIGR01449">
    <property type="entry name" value="PGP_bact"/>
    <property type="match status" value="1"/>
</dbReference>
<dbReference type="GO" id="GO:0019253">
    <property type="term" value="P:reductive pentose-phosphate cycle"/>
    <property type="evidence" value="ECO:0007669"/>
    <property type="project" value="UniProtKB-KW"/>
</dbReference>
<evidence type="ECO:0000256" key="10">
    <source>
        <dbReference type="ARBA" id="ARBA00022842"/>
    </source>
</evidence>
<dbReference type="InterPro" id="IPR037512">
    <property type="entry name" value="PGPase_prok"/>
</dbReference>
<dbReference type="InterPro" id="IPR050155">
    <property type="entry name" value="HAD-like_hydrolase_sf"/>
</dbReference>
<dbReference type="SFLD" id="SFLDG01135">
    <property type="entry name" value="C1.5.6:_HAD__Beta-PGM__Phospha"/>
    <property type="match status" value="1"/>
</dbReference>
<evidence type="ECO:0000313" key="14">
    <source>
        <dbReference type="EMBL" id="TSE32179.1"/>
    </source>
</evidence>
<evidence type="ECO:0000256" key="13">
    <source>
        <dbReference type="HAMAP-Rule" id="MF_00495"/>
    </source>
</evidence>
<comment type="catalytic activity">
    <reaction evidence="1 13">
        <text>2-phosphoglycolate + H2O = glycolate + phosphate</text>
        <dbReference type="Rhea" id="RHEA:14369"/>
        <dbReference type="ChEBI" id="CHEBI:15377"/>
        <dbReference type="ChEBI" id="CHEBI:29805"/>
        <dbReference type="ChEBI" id="CHEBI:43474"/>
        <dbReference type="ChEBI" id="CHEBI:58033"/>
        <dbReference type="EC" id="3.1.3.18"/>
    </reaction>
</comment>
<dbReference type="InterPro" id="IPR036412">
    <property type="entry name" value="HAD-like_sf"/>
</dbReference>
<sequence length="242" mass="26004">MTAGTRAALPFDLILFDLDGTLIETGPEIADAVNDTLRELQFAPVDEAQVTRWIGHGTRELLIQALAHRRGASAEAVRQSPDFAHIETRFGVHYGQRCGTRSRLYPHVRESLAALRAAGVRLAVVTNKEGAYTARVLAAHGLDDAFDRVISGDTLPVKKPNPLAVHDCQLRFAVAAARTLFVGDSAIDVATARAAGVPVWCVPYGYNAGHPVADSQPDRIIADFGALHPDALVALCRDTVQP</sequence>
<evidence type="ECO:0000256" key="3">
    <source>
        <dbReference type="ARBA" id="ARBA00004818"/>
    </source>
</evidence>